<dbReference type="InterPro" id="IPR036390">
    <property type="entry name" value="WH_DNA-bd_sf"/>
</dbReference>
<proteinExistence type="predicted"/>
<dbReference type="InterPro" id="IPR000835">
    <property type="entry name" value="HTH_MarR-typ"/>
</dbReference>
<keyword evidence="2" id="KW-0238">DNA-binding</keyword>
<dbReference type="GeneID" id="68847345"/>
<accession>A0NVA6</accession>
<dbReference type="AlphaFoldDB" id="A0NVA6"/>
<dbReference type="InterPro" id="IPR036388">
    <property type="entry name" value="WH-like_DNA-bd_sf"/>
</dbReference>
<dbReference type="eggNOG" id="COG1846">
    <property type="taxonomic scope" value="Bacteria"/>
</dbReference>
<evidence type="ECO:0000256" key="2">
    <source>
        <dbReference type="ARBA" id="ARBA00023125"/>
    </source>
</evidence>
<evidence type="ECO:0000259" key="4">
    <source>
        <dbReference type="PROSITE" id="PS50995"/>
    </source>
</evidence>
<feature type="domain" description="HTH marR-type" evidence="4">
    <location>
        <begin position="11"/>
        <end position="147"/>
    </location>
</feature>
<dbReference type="OrthoDB" id="72352at2"/>
<dbReference type="InterPro" id="IPR023187">
    <property type="entry name" value="Tscrpt_reg_MarR-type_CS"/>
</dbReference>
<dbReference type="SUPFAM" id="SSF46785">
    <property type="entry name" value="Winged helix' DNA-binding domain"/>
    <property type="match status" value="1"/>
</dbReference>
<dbReference type="PRINTS" id="PR00598">
    <property type="entry name" value="HTHMARR"/>
</dbReference>
<organism evidence="5 6">
    <name type="scientific">Roseibium aggregatum (strain ATCC 25650 / DSM 13394 / JCM 20685 / NBRC 16684 / NCIMB 2208 / IAM 12614 / B1)</name>
    <name type="common">Stappia aggregata</name>
    <dbReference type="NCBI Taxonomy" id="384765"/>
    <lineage>
        <taxon>Bacteria</taxon>
        <taxon>Pseudomonadati</taxon>
        <taxon>Pseudomonadota</taxon>
        <taxon>Alphaproteobacteria</taxon>
        <taxon>Hyphomicrobiales</taxon>
        <taxon>Stappiaceae</taxon>
        <taxon>Roseibium</taxon>
    </lineage>
</organism>
<name>A0NVA6_ROSAI</name>
<evidence type="ECO:0000313" key="5">
    <source>
        <dbReference type="EMBL" id="EAV43373.1"/>
    </source>
</evidence>
<dbReference type="EMBL" id="AAUW01000010">
    <property type="protein sequence ID" value="EAV43373.1"/>
    <property type="molecule type" value="Genomic_DNA"/>
</dbReference>
<dbReference type="Gene3D" id="1.10.10.10">
    <property type="entry name" value="Winged helix-like DNA-binding domain superfamily/Winged helix DNA-binding domain"/>
    <property type="match status" value="1"/>
</dbReference>
<dbReference type="Proteomes" id="UP000004848">
    <property type="component" value="Unassembled WGS sequence"/>
</dbReference>
<dbReference type="InterPro" id="IPR039422">
    <property type="entry name" value="MarR/SlyA-like"/>
</dbReference>
<dbReference type="PROSITE" id="PS01117">
    <property type="entry name" value="HTH_MARR_1"/>
    <property type="match status" value="1"/>
</dbReference>
<protein>
    <submittedName>
        <fullName evidence="5">Probable transcriptional regulator protein, MarR family protein</fullName>
    </submittedName>
</protein>
<dbReference type="Pfam" id="PF12802">
    <property type="entry name" value="MarR_2"/>
    <property type="match status" value="1"/>
</dbReference>
<evidence type="ECO:0000313" key="6">
    <source>
        <dbReference type="Proteomes" id="UP000004848"/>
    </source>
</evidence>
<gene>
    <name evidence="5" type="ORF">SIAM614_06303</name>
</gene>
<keyword evidence="1" id="KW-0805">Transcription regulation</keyword>
<evidence type="ECO:0000256" key="3">
    <source>
        <dbReference type="ARBA" id="ARBA00023163"/>
    </source>
</evidence>
<dbReference type="PANTHER" id="PTHR33164">
    <property type="entry name" value="TRANSCRIPTIONAL REGULATOR, MARR FAMILY"/>
    <property type="match status" value="1"/>
</dbReference>
<dbReference type="GO" id="GO:0003677">
    <property type="term" value="F:DNA binding"/>
    <property type="evidence" value="ECO:0007669"/>
    <property type="project" value="UniProtKB-KW"/>
</dbReference>
<sequence length="147" mass="16356">MSKSTPTPSAAIDAWARLQRASGAVLARVETRLKTDGFPPLGWYDVLLELSRAEDRTLRPVEIEKRMLLAQYNVSRLLDRLAAAGYIEKLKSPEDGRGVSVRLTSEGEALLKAMWPCYQAAVEAEFTNLLEPGDAETLWNVLGRLVR</sequence>
<dbReference type="RefSeq" id="WP_006935738.1">
    <property type="nucleotide sequence ID" value="NZ_AAUW01000010.1"/>
</dbReference>
<evidence type="ECO:0000256" key="1">
    <source>
        <dbReference type="ARBA" id="ARBA00023015"/>
    </source>
</evidence>
<comment type="caution">
    <text evidence="5">The sequence shown here is derived from an EMBL/GenBank/DDBJ whole genome shotgun (WGS) entry which is preliminary data.</text>
</comment>
<reference evidence="5 6" key="1">
    <citation type="submission" date="2006-05" db="EMBL/GenBank/DDBJ databases">
        <authorList>
            <person name="King G."/>
            <person name="Ferriera S."/>
            <person name="Johnson J."/>
            <person name="Kravitz S."/>
            <person name="Beeson K."/>
            <person name="Sutton G."/>
            <person name="Rogers Y.-H."/>
            <person name="Friedman R."/>
            <person name="Frazier M."/>
            <person name="Venter J.C."/>
        </authorList>
    </citation>
    <scope>NUCLEOTIDE SEQUENCE [LARGE SCALE GENOMIC DNA]</scope>
    <source>
        <strain evidence="6">ATCC 25650 / DSM 13394 / JCM 20685 / NBRC 16684 / NCIMB 2208 / IAM 12614 / B1</strain>
    </source>
</reference>
<dbReference type="GO" id="GO:0006950">
    <property type="term" value="P:response to stress"/>
    <property type="evidence" value="ECO:0007669"/>
    <property type="project" value="TreeGrafter"/>
</dbReference>
<keyword evidence="3" id="KW-0804">Transcription</keyword>
<dbReference type="SMART" id="SM00347">
    <property type="entry name" value="HTH_MARR"/>
    <property type="match status" value="1"/>
</dbReference>
<dbReference type="PANTHER" id="PTHR33164:SF104">
    <property type="entry name" value="TRANSCRIPTIONAL REGULATORY PROTEIN"/>
    <property type="match status" value="1"/>
</dbReference>
<dbReference type="PROSITE" id="PS50995">
    <property type="entry name" value="HTH_MARR_2"/>
    <property type="match status" value="1"/>
</dbReference>
<dbReference type="GO" id="GO:0003700">
    <property type="term" value="F:DNA-binding transcription factor activity"/>
    <property type="evidence" value="ECO:0007669"/>
    <property type="project" value="InterPro"/>
</dbReference>